<reference evidence="1" key="1">
    <citation type="submission" date="2023-07" db="EMBL/GenBank/DDBJ databases">
        <title>Genomic Encyclopedia of Type Strains, Phase IV (KMG-IV): sequencing the most valuable type-strain genomes for metagenomic binning, comparative biology and taxonomic classification.</title>
        <authorList>
            <person name="Goeker M."/>
        </authorList>
    </citation>
    <scope>NUCLEOTIDE SEQUENCE</scope>
    <source>
        <strain evidence="1">DSM 24202</strain>
    </source>
</reference>
<proteinExistence type="predicted"/>
<evidence type="ECO:0000313" key="2">
    <source>
        <dbReference type="Proteomes" id="UP001238163"/>
    </source>
</evidence>
<organism evidence="1 2">
    <name type="scientific">Oligosphaera ethanolica</name>
    <dbReference type="NCBI Taxonomy" id="760260"/>
    <lineage>
        <taxon>Bacteria</taxon>
        <taxon>Pseudomonadati</taxon>
        <taxon>Lentisphaerota</taxon>
        <taxon>Oligosphaeria</taxon>
        <taxon>Oligosphaerales</taxon>
        <taxon>Oligosphaeraceae</taxon>
        <taxon>Oligosphaera</taxon>
    </lineage>
</organism>
<keyword evidence="2" id="KW-1185">Reference proteome</keyword>
<gene>
    <name evidence="1" type="ORF">J3R75_002592</name>
</gene>
<dbReference type="AlphaFoldDB" id="A0AAE4APF9"/>
<accession>A0AAE4APF9</accession>
<dbReference type="SUPFAM" id="SSF53850">
    <property type="entry name" value="Periplasmic binding protein-like II"/>
    <property type="match status" value="1"/>
</dbReference>
<dbReference type="RefSeq" id="WP_307262047.1">
    <property type="nucleotide sequence ID" value="NZ_JAUSVL010000001.1"/>
</dbReference>
<sequence length="346" mass="37832">MTCMQSLRSPRNLQQTSHRNLCQQALTLLLLLAMVVSCRREAPVGEDPAATSRPTRPLLIFSSSPAATSPQLPWLAAVADGSLGAITTHERQDWQNQQQLLSSLLSGKGDVWLGHCEGFARARNAGAPIRILAISGWRKWSVIARSKGLAWPELLRSSQPFALPAAPPASPGEMLLEHLLAADGIVLRAEPNEPKQLMLKLLSGRVNMALLPEPMVSTMLAKDPSLSIVASLEDLYSKRHGGQQRVPWAGFAIHEDLIRSQPDLPAKLVAVLTAAAARLATLPPEQIAAVWPDELCDFVPRDMLLTALPRELILVERACDVEEEIKTFLAIVNPDLPYDPALLWRP</sequence>
<dbReference type="Proteomes" id="UP001238163">
    <property type="component" value="Unassembled WGS sequence"/>
</dbReference>
<comment type="caution">
    <text evidence="1">The sequence shown here is derived from an EMBL/GenBank/DDBJ whole genome shotgun (WGS) entry which is preliminary data.</text>
</comment>
<evidence type="ECO:0000313" key="1">
    <source>
        <dbReference type="EMBL" id="MDQ0290485.1"/>
    </source>
</evidence>
<dbReference type="Gene3D" id="3.40.190.10">
    <property type="entry name" value="Periplasmic binding protein-like II"/>
    <property type="match status" value="2"/>
</dbReference>
<dbReference type="EMBL" id="JAUSVL010000001">
    <property type="protein sequence ID" value="MDQ0290485.1"/>
    <property type="molecule type" value="Genomic_DNA"/>
</dbReference>
<protein>
    <submittedName>
        <fullName evidence="1">NitT/TauT family transport system substrate-binding protein</fullName>
    </submittedName>
</protein>
<name>A0AAE4APF9_9BACT</name>